<dbReference type="EC" id="3.5.-.-" evidence="1"/>
<evidence type="ECO:0000259" key="3">
    <source>
        <dbReference type="PROSITE" id="PS51464"/>
    </source>
</evidence>
<dbReference type="GO" id="GO:0016853">
    <property type="term" value="F:isomerase activity"/>
    <property type="evidence" value="ECO:0007669"/>
    <property type="project" value="UniProtKB-KW"/>
</dbReference>
<feature type="transmembrane region" description="Helical" evidence="2">
    <location>
        <begin position="20"/>
        <end position="39"/>
    </location>
</feature>
<comment type="caution">
    <text evidence="4">The sequence shown here is derived from an EMBL/GenBank/DDBJ whole genome shotgun (WGS) entry which is preliminary data.</text>
</comment>
<dbReference type="InterPro" id="IPR024713">
    <property type="entry name" value="Fructosamine_deglycase_FrlB"/>
</dbReference>
<dbReference type="GO" id="GO:0097367">
    <property type="term" value="F:carbohydrate derivative binding"/>
    <property type="evidence" value="ECO:0007669"/>
    <property type="project" value="InterPro"/>
</dbReference>
<dbReference type="PATRIC" id="fig|1133569.4.peg.468"/>
<dbReference type="PANTHER" id="PTHR10937:SF14">
    <property type="entry name" value="FRUCTOSELYSINE 6-PHOSPHATE DEGLYCASE"/>
    <property type="match status" value="1"/>
</dbReference>
<accession>A0A0R2C0F7</accession>
<comment type="function">
    <text evidence="1">Catalyzes the conversion of a range of fructosamine 6-phosphates to glucose 6-phosphate and a free amino acid.</text>
</comment>
<dbReference type="Gene3D" id="3.40.50.12570">
    <property type="match status" value="1"/>
</dbReference>
<keyword evidence="2" id="KW-1133">Transmembrane helix</keyword>
<protein>
    <recommendedName>
        <fullName evidence="1">Fructosamine deglycase</fullName>
        <ecNumber evidence="1">3.5.-.-</ecNumber>
    </recommendedName>
</protein>
<evidence type="ECO:0000313" key="5">
    <source>
        <dbReference type="Proteomes" id="UP000051576"/>
    </source>
</evidence>
<gene>
    <name evidence="4" type="ORF">FD21_GL000441</name>
</gene>
<dbReference type="RefSeq" id="WP_056970878.1">
    <property type="nucleotide sequence ID" value="NZ_AYYX01000146.1"/>
</dbReference>
<keyword evidence="2" id="KW-0472">Membrane</keyword>
<dbReference type="PANTHER" id="PTHR10937">
    <property type="entry name" value="GLUCOSAMINE--FRUCTOSE-6-PHOSPHATE AMINOTRANSFERASE, ISOMERIZING"/>
    <property type="match status" value="1"/>
</dbReference>
<evidence type="ECO:0000256" key="2">
    <source>
        <dbReference type="SAM" id="Phobius"/>
    </source>
</evidence>
<proteinExistence type="predicted"/>
<dbReference type="GO" id="GO:0016787">
    <property type="term" value="F:hydrolase activity"/>
    <property type="evidence" value="ECO:0007669"/>
    <property type="project" value="UniProtKB-KW"/>
</dbReference>
<dbReference type="SUPFAM" id="SSF53697">
    <property type="entry name" value="SIS domain"/>
    <property type="match status" value="1"/>
</dbReference>
<dbReference type="GO" id="GO:0006002">
    <property type="term" value="P:fructose 6-phosphate metabolic process"/>
    <property type="evidence" value="ECO:0007669"/>
    <property type="project" value="TreeGrafter"/>
</dbReference>
<organism evidence="4 5">
    <name type="scientific">Liquorilactobacillus vini DSM 20605</name>
    <dbReference type="NCBI Taxonomy" id="1133569"/>
    <lineage>
        <taxon>Bacteria</taxon>
        <taxon>Bacillati</taxon>
        <taxon>Bacillota</taxon>
        <taxon>Bacilli</taxon>
        <taxon>Lactobacillales</taxon>
        <taxon>Lactobacillaceae</taxon>
        <taxon>Liquorilactobacillus</taxon>
    </lineage>
</organism>
<dbReference type="InterPro" id="IPR035488">
    <property type="entry name" value="FrlB_SIS"/>
</dbReference>
<keyword evidence="4" id="KW-0413">Isomerase</keyword>
<keyword evidence="2" id="KW-0812">Transmembrane</keyword>
<dbReference type="Gene3D" id="3.40.50.10490">
    <property type="entry name" value="Glucose-6-phosphate isomerase like protein, domain 1"/>
    <property type="match status" value="1"/>
</dbReference>
<dbReference type="GO" id="GO:0006047">
    <property type="term" value="P:UDP-N-acetylglucosamine metabolic process"/>
    <property type="evidence" value="ECO:0007669"/>
    <property type="project" value="TreeGrafter"/>
</dbReference>
<dbReference type="InterPro" id="IPR046348">
    <property type="entry name" value="SIS_dom_sf"/>
</dbReference>
<dbReference type="PROSITE" id="PS51464">
    <property type="entry name" value="SIS"/>
    <property type="match status" value="1"/>
</dbReference>
<dbReference type="Pfam" id="PF01380">
    <property type="entry name" value="SIS"/>
    <property type="match status" value="1"/>
</dbReference>
<dbReference type="CDD" id="cd05710">
    <property type="entry name" value="SIS_1"/>
    <property type="match status" value="1"/>
</dbReference>
<dbReference type="CDD" id="cd05009">
    <property type="entry name" value="SIS_GlmS_GlmD_2"/>
    <property type="match status" value="1"/>
</dbReference>
<dbReference type="GO" id="GO:0006487">
    <property type="term" value="P:protein N-linked glycosylation"/>
    <property type="evidence" value="ECO:0007669"/>
    <property type="project" value="TreeGrafter"/>
</dbReference>
<feature type="transmembrane region" description="Helical" evidence="2">
    <location>
        <begin position="187"/>
        <end position="209"/>
    </location>
</feature>
<name>A0A0R2C0F7_9LACO</name>
<feature type="domain" description="SIS" evidence="3">
    <location>
        <begin position="10"/>
        <end position="147"/>
    </location>
</feature>
<keyword evidence="1" id="KW-0119">Carbohydrate metabolism</keyword>
<comment type="subunit">
    <text evidence="1">Homooctamer.</text>
</comment>
<keyword evidence="5" id="KW-1185">Reference proteome</keyword>
<evidence type="ECO:0000313" key="4">
    <source>
        <dbReference type="EMBL" id="KRM82201.1"/>
    </source>
</evidence>
<dbReference type="GO" id="GO:0004360">
    <property type="term" value="F:glutamine-fructose-6-phosphate transaminase (isomerizing) activity"/>
    <property type="evidence" value="ECO:0007669"/>
    <property type="project" value="TreeGrafter"/>
</dbReference>
<dbReference type="EMBL" id="AYYX01000146">
    <property type="protein sequence ID" value="KRM82201.1"/>
    <property type="molecule type" value="Genomic_DNA"/>
</dbReference>
<dbReference type="InterPro" id="IPR035490">
    <property type="entry name" value="GlmS/FrlB_SIS"/>
</dbReference>
<sequence>MKDFEKIDSAVSQLKGIKKVYFIGCGASMSDLYPAYYLIKEKGKSITSKIYTANELIYSKPDDFGTEVLAVIASLGGNTKESVNAIKYAKENEATVIAITGTANSPLTISADFSFIHGFQESYAAKTFKMQIALYISASILNKFDDYEDFELFKNGLTKIDDLIEKSVKLNTPKAELFAKKMKDSSIIYVLSSGASLGVAYSTASFLFMEMQWLPAVTIHTGEYFHGPFELTEKKVPYLLFMNEGSTRHLDARALEFMQRFDAETFVIDAKDFGLGNVISSKVVDFFNPLILTGVMRPFEENLARERNHPLTSRRYMWKLENY</sequence>
<dbReference type="Proteomes" id="UP000051576">
    <property type="component" value="Unassembled WGS sequence"/>
</dbReference>
<dbReference type="Gene3D" id="1.10.10.2240">
    <property type="match status" value="1"/>
</dbReference>
<evidence type="ECO:0000256" key="1">
    <source>
        <dbReference type="PIRNR" id="PIRNR009290"/>
    </source>
</evidence>
<dbReference type="PIRSF" id="PIRSF009290">
    <property type="entry name" value="FrlB"/>
    <property type="match status" value="1"/>
</dbReference>
<dbReference type="STRING" id="1133569.FD21_GL000441"/>
<dbReference type="InterPro" id="IPR001347">
    <property type="entry name" value="SIS_dom"/>
</dbReference>
<dbReference type="AlphaFoldDB" id="A0A0R2C0F7"/>
<keyword evidence="1" id="KW-0378">Hydrolase</keyword>
<reference evidence="4 5" key="1">
    <citation type="journal article" date="2015" name="Genome Announc.">
        <title>Expanding the biotechnology potential of lactobacilli through comparative genomics of 213 strains and associated genera.</title>
        <authorList>
            <person name="Sun Z."/>
            <person name="Harris H.M."/>
            <person name="McCann A."/>
            <person name="Guo C."/>
            <person name="Argimon S."/>
            <person name="Zhang W."/>
            <person name="Yang X."/>
            <person name="Jeffery I.B."/>
            <person name="Cooney J.C."/>
            <person name="Kagawa T.F."/>
            <person name="Liu W."/>
            <person name="Song Y."/>
            <person name="Salvetti E."/>
            <person name="Wrobel A."/>
            <person name="Rasinkangas P."/>
            <person name="Parkhill J."/>
            <person name="Rea M.C."/>
            <person name="O'Sullivan O."/>
            <person name="Ritari J."/>
            <person name="Douillard F.P."/>
            <person name="Paul Ross R."/>
            <person name="Yang R."/>
            <person name="Briner A.E."/>
            <person name="Felis G.E."/>
            <person name="de Vos W.M."/>
            <person name="Barrangou R."/>
            <person name="Klaenhammer T.R."/>
            <person name="Caufield P.W."/>
            <person name="Cui Y."/>
            <person name="Zhang H."/>
            <person name="O'Toole P.W."/>
        </authorList>
    </citation>
    <scope>NUCLEOTIDE SEQUENCE [LARGE SCALE GENOMIC DNA]</scope>
    <source>
        <strain evidence="4 5">DSM 20605</strain>
    </source>
</reference>
<dbReference type="eggNOG" id="COG2222">
    <property type="taxonomic scope" value="Bacteria"/>
</dbReference>